<proteinExistence type="predicted"/>
<dbReference type="GeneID" id="93363949"/>
<dbReference type="InterPro" id="IPR007061">
    <property type="entry name" value="MST-like"/>
</dbReference>
<evidence type="ECO:0000313" key="1">
    <source>
        <dbReference type="EMBL" id="PKZ81743.1"/>
    </source>
</evidence>
<name>A0A031H2M7_MICLU</name>
<accession>A0A653IZI1</accession>
<reference evidence="1 2" key="1">
    <citation type="submission" date="2017-12" db="EMBL/GenBank/DDBJ databases">
        <title>Phylogenetic diversity of female urinary microbiome.</title>
        <authorList>
            <person name="Thomas-White K."/>
            <person name="Wolfe A.J."/>
        </authorList>
    </citation>
    <scope>NUCLEOTIDE SEQUENCE [LARGE SCALE GENOMIC DNA]</scope>
    <source>
        <strain evidence="1 2">UMB0038</strain>
    </source>
</reference>
<dbReference type="EMBL" id="PKJT01000006">
    <property type="protein sequence ID" value="PKZ81743.1"/>
    <property type="molecule type" value="Genomic_DNA"/>
</dbReference>
<sequence>MTTVFYDDQGRPEPPFAAGEAATLLGFLDFLRATIEWKTADLDTAALHRRLPGHPSAMTLGGLLKHLAFVEFWWFEAVALGEPTSAPWVGADFDADPDWDWHSAAQDSAADLRALWQGQVERSRQIVVDLLAADGDDGAAALARAHRIREGRDPVSLRWILTHMIEEYGRHAGHADLLREGIDGQTGE</sequence>
<dbReference type="InterPro" id="IPR034660">
    <property type="entry name" value="DinB/YfiT-like"/>
</dbReference>
<dbReference type="OMA" id="DWEWHSA"/>
<evidence type="ECO:0000313" key="2">
    <source>
        <dbReference type="Proteomes" id="UP000234847"/>
    </source>
</evidence>
<dbReference type="Gene3D" id="1.20.120.450">
    <property type="entry name" value="dinb family like domain"/>
    <property type="match status" value="1"/>
</dbReference>
<dbReference type="Proteomes" id="UP000234847">
    <property type="component" value="Unassembled WGS sequence"/>
</dbReference>
<organism evidence="1 2">
    <name type="scientific">Micrococcus luteus</name>
    <name type="common">Micrococcus lysodeikticus</name>
    <dbReference type="NCBI Taxonomy" id="1270"/>
    <lineage>
        <taxon>Bacteria</taxon>
        <taxon>Bacillati</taxon>
        <taxon>Actinomycetota</taxon>
        <taxon>Actinomycetes</taxon>
        <taxon>Micrococcales</taxon>
        <taxon>Micrococcaceae</taxon>
        <taxon>Micrococcus</taxon>
    </lineage>
</organism>
<dbReference type="RefSeq" id="WP_010080071.1">
    <property type="nucleotide sequence ID" value="NZ_CABIZL010000015.1"/>
</dbReference>
<gene>
    <name evidence="1" type="ORF">CYJ95_07730</name>
</gene>
<comment type="caution">
    <text evidence="1">The sequence shown here is derived from an EMBL/GenBank/DDBJ whole genome shotgun (WGS) entry which is preliminary data.</text>
</comment>
<dbReference type="SUPFAM" id="SSF109854">
    <property type="entry name" value="DinB/YfiT-like putative metalloenzymes"/>
    <property type="match status" value="1"/>
</dbReference>
<dbReference type="AlphaFoldDB" id="A0A031H2M7"/>
<accession>A0A031H2M7</accession>
<protein>
    <submittedName>
        <fullName evidence="1">DinB family protein</fullName>
    </submittedName>
</protein>
<dbReference type="Pfam" id="PF04978">
    <property type="entry name" value="MST"/>
    <property type="match status" value="1"/>
</dbReference>